<evidence type="ECO:0000256" key="1">
    <source>
        <dbReference type="SAM" id="MobiDB-lite"/>
    </source>
</evidence>
<gene>
    <name evidence="2" type="ORF">PHMEG_00010861</name>
</gene>
<dbReference type="AlphaFoldDB" id="A0A225WEB9"/>
<feature type="region of interest" description="Disordered" evidence="1">
    <location>
        <begin position="1"/>
        <end position="55"/>
    </location>
</feature>
<evidence type="ECO:0000313" key="3">
    <source>
        <dbReference type="Proteomes" id="UP000198211"/>
    </source>
</evidence>
<organism evidence="2 3">
    <name type="scientific">Phytophthora megakarya</name>
    <dbReference type="NCBI Taxonomy" id="4795"/>
    <lineage>
        <taxon>Eukaryota</taxon>
        <taxon>Sar</taxon>
        <taxon>Stramenopiles</taxon>
        <taxon>Oomycota</taxon>
        <taxon>Peronosporomycetes</taxon>
        <taxon>Peronosporales</taxon>
        <taxon>Peronosporaceae</taxon>
        <taxon>Phytophthora</taxon>
    </lineage>
</organism>
<name>A0A225WEB9_9STRA</name>
<dbReference type="EMBL" id="NBNE01001114">
    <property type="protein sequence ID" value="OWZ15479.1"/>
    <property type="molecule type" value="Genomic_DNA"/>
</dbReference>
<proteinExistence type="predicted"/>
<dbReference type="Proteomes" id="UP000198211">
    <property type="component" value="Unassembled WGS sequence"/>
</dbReference>
<feature type="region of interest" description="Disordered" evidence="1">
    <location>
        <begin position="425"/>
        <end position="445"/>
    </location>
</feature>
<accession>A0A225WEB9</accession>
<evidence type="ECO:0000313" key="2">
    <source>
        <dbReference type="EMBL" id="OWZ15479.1"/>
    </source>
</evidence>
<comment type="caution">
    <text evidence="2">The sequence shown here is derived from an EMBL/GenBank/DDBJ whole genome shotgun (WGS) entry which is preliminary data.</text>
</comment>
<reference evidence="3" key="1">
    <citation type="submission" date="2017-03" db="EMBL/GenBank/DDBJ databases">
        <title>Phytopthora megakarya and P. palmivora, two closely related causual agents of cacao black pod achieved similar genome size and gene model numbers by different mechanisms.</title>
        <authorList>
            <person name="Ali S."/>
            <person name="Shao J."/>
            <person name="Larry D.J."/>
            <person name="Kronmiller B."/>
            <person name="Shen D."/>
            <person name="Strem M.D."/>
            <person name="Melnick R.L."/>
            <person name="Guiltinan M.J."/>
            <person name="Tyler B.M."/>
            <person name="Meinhardt L.W."/>
            <person name="Bailey B.A."/>
        </authorList>
    </citation>
    <scope>NUCLEOTIDE SEQUENCE [LARGE SCALE GENOMIC DNA]</scope>
    <source>
        <strain evidence="3">zdho120</strain>
    </source>
</reference>
<feature type="region of interest" description="Disordered" evidence="1">
    <location>
        <begin position="346"/>
        <end position="412"/>
    </location>
</feature>
<keyword evidence="3" id="KW-1185">Reference proteome</keyword>
<evidence type="ECO:0008006" key="4">
    <source>
        <dbReference type="Google" id="ProtNLM"/>
    </source>
</evidence>
<protein>
    <recommendedName>
        <fullName evidence="4">Eukaryotic/viral aspartic protease</fullName>
    </recommendedName>
</protein>
<sequence>MLARNLTEEFEEVAGPAMDSDDDGSDRAKPSVAAEKATSQPTGFRPPINGDTTGANKVIGKTLELMKTKSSWMRMFGPTLVPQTGWMTLGDELVAPIDSTSTRQVVQDTVMLLGLWVKEIAPGRQVVARHAFMPAKPSKIPLPQTPIKSNKTSQGVFGSKGSQYMHDSHMMTPRPHAQQADRRYELNEDSFDEGDDLFDYDCLEGDIIEVWPRRIRELSAKEMKNTTPKLEITTHLPLGNIKQFSGYRNKGEKSMQWLSTFIYDMKGTHTPPNDWCMAFELSLLNGYARNTGVQFQNGGRESKDHVENFLDTCDDRGLEEGLCHVRVKDIYDLEDMINDILMRRDRKSKRETSVKRSHSHNNVTVLNEISVGSHASQSGQYDDGYETNADSLGDGESRNDDDNYSNGGSEYNYAAYEGKGLMTANEHERRAAAEGAFARSDNSRT</sequence>